<comment type="catalytic activity">
    <reaction evidence="1">
        <text>ATP + H2O = ADP + phosphate + H(+)</text>
        <dbReference type="Rhea" id="RHEA:13065"/>
        <dbReference type="ChEBI" id="CHEBI:15377"/>
        <dbReference type="ChEBI" id="CHEBI:15378"/>
        <dbReference type="ChEBI" id="CHEBI:30616"/>
        <dbReference type="ChEBI" id="CHEBI:43474"/>
        <dbReference type="ChEBI" id="CHEBI:456216"/>
        <dbReference type="EC" id="5.6.2.3"/>
    </reaction>
</comment>
<dbReference type="PANTHER" id="PTHR47642:SF5">
    <property type="entry name" value="ATP-DEPENDENT DNA HELICASE"/>
    <property type="match status" value="1"/>
</dbReference>
<protein>
    <recommendedName>
        <fullName evidence="1">ATP-dependent DNA helicase</fullName>
        <ecNumber evidence="1">5.6.2.3</ecNumber>
    </recommendedName>
</protein>
<dbReference type="Gene3D" id="3.40.50.300">
    <property type="entry name" value="P-loop containing nucleotide triphosphate hydrolases"/>
    <property type="match status" value="1"/>
</dbReference>
<accession>A0AAW0EIT8</accession>
<keyword evidence="1 3" id="KW-0347">Helicase</keyword>
<dbReference type="GO" id="GO:0005524">
    <property type="term" value="F:ATP binding"/>
    <property type="evidence" value="ECO:0007669"/>
    <property type="project" value="UniProtKB-KW"/>
</dbReference>
<comment type="caution">
    <text evidence="3">The sequence shown here is derived from an EMBL/GenBank/DDBJ whole genome shotgun (WGS) entry which is preliminary data.</text>
</comment>
<name>A0AAW0EIT8_9AGAR</name>
<keyword evidence="1" id="KW-0378">Hydrolase</keyword>
<keyword evidence="1" id="KW-0067">ATP-binding</keyword>
<dbReference type="CDD" id="cd18037">
    <property type="entry name" value="DEXSc_Pif1_like"/>
    <property type="match status" value="1"/>
</dbReference>
<proteinExistence type="inferred from homology"/>
<keyword evidence="1" id="KW-0547">Nucleotide-binding</keyword>
<dbReference type="InterPro" id="IPR010285">
    <property type="entry name" value="DNA_helicase_pif1-like_DEAD"/>
</dbReference>
<keyword evidence="1" id="KW-0227">DNA damage</keyword>
<organism evidence="3 4">
    <name type="scientific">Favolaschia claudopus</name>
    <dbReference type="NCBI Taxonomy" id="2862362"/>
    <lineage>
        <taxon>Eukaryota</taxon>
        <taxon>Fungi</taxon>
        <taxon>Dikarya</taxon>
        <taxon>Basidiomycota</taxon>
        <taxon>Agaricomycotina</taxon>
        <taxon>Agaricomycetes</taxon>
        <taxon>Agaricomycetidae</taxon>
        <taxon>Agaricales</taxon>
        <taxon>Marasmiineae</taxon>
        <taxon>Mycenaceae</taxon>
        <taxon>Favolaschia</taxon>
    </lineage>
</organism>
<dbReference type="GO" id="GO:0006281">
    <property type="term" value="P:DNA repair"/>
    <property type="evidence" value="ECO:0007669"/>
    <property type="project" value="UniProtKB-KW"/>
</dbReference>
<evidence type="ECO:0000259" key="2">
    <source>
        <dbReference type="Pfam" id="PF05970"/>
    </source>
</evidence>
<keyword evidence="1" id="KW-0233">DNA recombination</keyword>
<dbReference type="GO" id="GO:0006310">
    <property type="term" value="P:DNA recombination"/>
    <property type="evidence" value="ECO:0007669"/>
    <property type="project" value="UniProtKB-KW"/>
</dbReference>
<dbReference type="InterPro" id="IPR027417">
    <property type="entry name" value="P-loop_NTPase"/>
</dbReference>
<dbReference type="AlphaFoldDB" id="A0AAW0EIT8"/>
<evidence type="ECO:0000313" key="4">
    <source>
        <dbReference type="Proteomes" id="UP001362999"/>
    </source>
</evidence>
<gene>
    <name evidence="3" type="ORF">R3P38DRAFT_2825254</name>
</gene>
<comment type="cofactor">
    <cofactor evidence="1">
        <name>Mg(2+)</name>
        <dbReference type="ChEBI" id="CHEBI:18420"/>
    </cofactor>
</comment>
<dbReference type="GO" id="GO:0016787">
    <property type="term" value="F:hydrolase activity"/>
    <property type="evidence" value="ECO:0007669"/>
    <property type="project" value="UniProtKB-KW"/>
</dbReference>
<dbReference type="EC" id="5.6.2.3" evidence="1"/>
<dbReference type="PANTHER" id="PTHR47642">
    <property type="entry name" value="ATP-DEPENDENT DNA HELICASE"/>
    <property type="match status" value="1"/>
</dbReference>
<dbReference type="GO" id="GO:0043139">
    <property type="term" value="F:5'-3' DNA helicase activity"/>
    <property type="evidence" value="ECO:0007669"/>
    <property type="project" value="UniProtKB-EC"/>
</dbReference>
<dbReference type="Proteomes" id="UP001362999">
    <property type="component" value="Unassembled WGS sequence"/>
</dbReference>
<evidence type="ECO:0000256" key="1">
    <source>
        <dbReference type="RuleBase" id="RU363044"/>
    </source>
</evidence>
<dbReference type="SUPFAM" id="SSF52540">
    <property type="entry name" value="P-loop containing nucleoside triphosphate hydrolases"/>
    <property type="match status" value="2"/>
</dbReference>
<keyword evidence="1" id="KW-0234">DNA repair</keyword>
<dbReference type="GO" id="GO:0000723">
    <property type="term" value="P:telomere maintenance"/>
    <property type="evidence" value="ECO:0007669"/>
    <property type="project" value="InterPro"/>
</dbReference>
<keyword evidence="4" id="KW-1185">Reference proteome</keyword>
<sequence>MDPVVIAVASSQPPKYRKPLTLSREQQKVFEMVLAGKSVFFTGPAVRFELVQSVRLIVQKGTGKSILLKEIIRALRDDPRRGFETLAVTASTGIAGLNIGGSTVHSFAGIGLGKESKERLGDKIKGSYKLRTRWRKTQTLIIDEISMLDGVLFDKLEYIARFVRDPNRPFGGIQLVVSGDFFQLPPVPDQTHKQIMPATYAFDAQTWQTCIGTPIVLSRVFRQKDNVFIDILSSMRHGDLSQDHINILAKLSRPLIYADGIEPTHL</sequence>
<evidence type="ECO:0000313" key="3">
    <source>
        <dbReference type="EMBL" id="KAK7064561.1"/>
    </source>
</evidence>
<dbReference type="InterPro" id="IPR051055">
    <property type="entry name" value="PIF1_helicase"/>
</dbReference>
<feature type="domain" description="DNA helicase Pif1-like DEAD-box helicase" evidence="2">
    <location>
        <begin position="22"/>
        <end position="242"/>
    </location>
</feature>
<dbReference type="EMBL" id="JAWWNJ010000001">
    <property type="protein sequence ID" value="KAK7064561.1"/>
    <property type="molecule type" value="Genomic_DNA"/>
</dbReference>
<dbReference type="Pfam" id="PF05970">
    <property type="entry name" value="PIF1"/>
    <property type="match status" value="1"/>
</dbReference>
<comment type="similarity">
    <text evidence="1">Belongs to the helicase family.</text>
</comment>
<reference evidence="3 4" key="1">
    <citation type="journal article" date="2024" name="J Genomics">
        <title>Draft genome sequencing and assembly of Favolaschia claudopus CIRM-BRFM 2984 isolated from oak limbs.</title>
        <authorList>
            <person name="Navarro D."/>
            <person name="Drula E."/>
            <person name="Chaduli D."/>
            <person name="Cazenave R."/>
            <person name="Ahrendt S."/>
            <person name="Wang J."/>
            <person name="Lipzen A."/>
            <person name="Daum C."/>
            <person name="Barry K."/>
            <person name="Grigoriev I.V."/>
            <person name="Favel A."/>
            <person name="Rosso M.N."/>
            <person name="Martin F."/>
        </authorList>
    </citation>
    <scope>NUCLEOTIDE SEQUENCE [LARGE SCALE GENOMIC DNA]</scope>
    <source>
        <strain evidence="3 4">CIRM-BRFM 2984</strain>
    </source>
</reference>